<dbReference type="EMBL" id="PKPP01000099">
    <property type="protein sequence ID" value="PWA97813.1"/>
    <property type="molecule type" value="Genomic_DNA"/>
</dbReference>
<dbReference type="Proteomes" id="UP000245207">
    <property type="component" value="Unassembled WGS sequence"/>
</dbReference>
<dbReference type="STRING" id="35608.A0A2U1QIJ2"/>
<sequence>MATSDSVGFLVAIPITLKRNIINSNEHPVARVIKTFREHQIVTQDTNVTVEDGKVIHTFSFQGLAGGAAEELKEKLDTVLHTHVAGESGYNWTKKIQTGNSNCLVKQRLQIAWDVWFTHSITIYRIYRLAVFYPWLLECYTTGDWLKVDQLGFHIEDEDAEEARTTRPHMFLNNLNKHK</sequence>
<reference evidence="1 2" key="1">
    <citation type="journal article" date="2018" name="Mol. Plant">
        <title>The genome of Artemisia annua provides insight into the evolution of Asteraceae family and artemisinin biosynthesis.</title>
        <authorList>
            <person name="Shen Q."/>
            <person name="Zhang L."/>
            <person name="Liao Z."/>
            <person name="Wang S."/>
            <person name="Yan T."/>
            <person name="Shi P."/>
            <person name="Liu M."/>
            <person name="Fu X."/>
            <person name="Pan Q."/>
            <person name="Wang Y."/>
            <person name="Lv Z."/>
            <person name="Lu X."/>
            <person name="Zhang F."/>
            <person name="Jiang W."/>
            <person name="Ma Y."/>
            <person name="Chen M."/>
            <person name="Hao X."/>
            <person name="Li L."/>
            <person name="Tang Y."/>
            <person name="Lv G."/>
            <person name="Zhou Y."/>
            <person name="Sun X."/>
            <person name="Brodelius P.E."/>
            <person name="Rose J.K.C."/>
            <person name="Tang K."/>
        </authorList>
    </citation>
    <scope>NUCLEOTIDE SEQUENCE [LARGE SCALE GENOMIC DNA]</scope>
    <source>
        <strain evidence="2">cv. Huhao1</strain>
        <tissue evidence="1">Leaf</tissue>
    </source>
</reference>
<organism evidence="1 2">
    <name type="scientific">Artemisia annua</name>
    <name type="common">Sweet wormwood</name>
    <dbReference type="NCBI Taxonomy" id="35608"/>
    <lineage>
        <taxon>Eukaryota</taxon>
        <taxon>Viridiplantae</taxon>
        <taxon>Streptophyta</taxon>
        <taxon>Embryophyta</taxon>
        <taxon>Tracheophyta</taxon>
        <taxon>Spermatophyta</taxon>
        <taxon>Magnoliopsida</taxon>
        <taxon>eudicotyledons</taxon>
        <taxon>Gunneridae</taxon>
        <taxon>Pentapetalae</taxon>
        <taxon>asterids</taxon>
        <taxon>campanulids</taxon>
        <taxon>Asterales</taxon>
        <taxon>Asteraceae</taxon>
        <taxon>Asteroideae</taxon>
        <taxon>Anthemideae</taxon>
        <taxon>Artemisiinae</taxon>
        <taxon>Artemisia</taxon>
    </lineage>
</organism>
<gene>
    <name evidence="1" type="ORF">CTI12_AA025930</name>
</gene>
<accession>A0A2U1QIJ2</accession>
<proteinExistence type="predicted"/>
<evidence type="ECO:0000313" key="1">
    <source>
        <dbReference type="EMBL" id="PWA97813.1"/>
    </source>
</evidence>
<evidence type="ECO:0000313" key="2">
    <source>
        <dbReference type="Proteomes" id="UP000245207"/>
    </source>
</evidence>
<name>A0A2U1QIJ2_ARTAN</name>
<dbReference type="OrthoDB" id="1742126at2759"/>
<comment type="caution">
    <text evidence="1">The sequence shown here is derived from an EMBL/GenBank/DDBJ whole genome shotgun (WGS) entry which is preliminary data.</text>
</comment>
<dbReference type="AlphaFoldDB" id="A0A2U1QIJ2"/>
<protein>
    <submittedName>
        <fullName evidence="1">Myc-type, basic helix-loop-helix (BHLH) domain-containing protein</fullName>
    </submittedName>
</protein>
<keyword evidence="2" id="KW-1185">Reference proteome</keyword>